<name>D8QCG7_SCHCM</name>
<dbReference type="GeneID" id="9591251"/>
<dbReference type="InterPro" id="IPR045063">
    <property type="entry name" value="Dynamin_N"/>
</dbReference>
<dbReference type="STRING" id="578458.D8QCG7"/>
<evidence type="ECO:0000313" key="3">
    <source>
        <dbReference type="EMBL" id="EFI94928.1"/>
    </source>
</evidence>
<feature type="domain" description="Dynamin N-terminal" evidence="2">
    <location>
        <begin position="22"/>
        <end position="61"/>
    </location>
</feature>
<dbReference type="Pfam" id="PF00350">
    <property type="entry name" value="Dynamin_N"/>
    <property type="match status" value="1"/>
</dbReference>
<dbReference type="OrthoDB" id="5061070at2759"/>
<dbReference type="AlphaFoldDB" id="D8QCG7"/>
<accession>D8QCG7</accession>
<dbReference type="HOGENOM" id="CLU_1235668_0_0_1"/>
<feature type="region of interest" description="Disordered" evidence="1">
    <location>
        <begin position="163"/>
        <end position="203"/>
    </location>
</feature>
<dbReference type="VEuPathDB" id="FungiDB:SCHCODRAFT_01173975"/>
<dbReference type="SUPFAM" id="SSF52540">
    <property type="entry name" value="P-loop containing nucleoside triphosphate hydrolases"/>
    <property type="match status" value="1"/>
</dbReference>
<evidence type="ECO:0000256" key="1">
    <source>
        <dbReference type="SAM" id="MobiDB-lite"/>
    </source>
</evidence>
<sequence>MYLSQGPKWTLNFPKSPSYVCSQGAGKPSLIESISGITLPRAAGTCTRCPTECRLSRSGGRWQWADLDPIYQKYLRTPNLIKRLSDILSDLIEKRRIYELPEIHEEIEATLRRTQRAPEVLPPTPSPHPFSDIQRLVHAFVRDAEENVVKGVPDEDGLLQTIRPEHDKRKEGKRMHGQPFMEEGRDGAGMGKDVNPGPGPVVIDLDAEESEASDTIYVDEVAKV</sequence>
<feature type="non-terminal residue" evidence="3">
    <location>
        <position position="224"/>
    </location>
</feature>
<dbReference type="RefSeq" id="XP_003029831.1">
    <property type="nucleotide sequence ID" value="XM_003029785.1"/>
</dbReference>
<dbReference type="EMBL" id="GL377309">
    <property type="protein sequence ID" value="EFI94928.1"/>
    <property type="molecule type" value="Genomic_DNA"/>
</dbReference>
<evidence type="ECO:0000313" key="4">
    <source>
        <dbReference type="Proteomes" id="UP000007431"/>
    </source>
</evidence>
<dbReference type="Proteomes" id="UP000007431">
    <property type="component" value="Unassembled WGS sequence"/>
</dbReference>
<gene>
    <name evidence="3" type="ORF">SCHCODRAFT_111565</name>
</gene>
<dbReference type="Gene3D" id="3.40.50.300">
    <property type="entry name" value="P-loop containing nucleotide triphosphate hydrolases"/>
    <property type="match status" value="1"/>
</dbReference>
<proteinExistence type="predicted"/>
<dbReference type="InterPro" id="IPR027417">
    <property type="entry name" value="P-loop_NTPase"/>
</dbReference>
<evidence type="ECO:0000259" key="2">
    <source>
        <dbReference type="Pfam" id="PF00350"/>
    </source>
</evidence>
<dbReference type="InParanoid" id="D8QCG7"/>
<protein>
    <recommendedName>
        <fullName evidence="2">Dynamin N-terminal domain-containing protein</fullName>
    </recommendedName>
</protein>
<reference evidence="3 4" key="1">
    <citation type="journal article" date="2010" name="Nat. Biotechnol.">
        <title>Genome sequence of the model mushroom Schizophyllum commune.</title>
        <authorList>
            <person name="Ohm R.A."/>
            <person name="de Jong J.F."/>
            <person name="Lugones L.G."/>
            <person name="Aerts A."/>
            <person name="Kothe E."/>
            <person name="Stajich J.E."/>
            <person name="de Vries R.P."/>
            <person name="Record E."/>
            <person name="Levasseur A."/>
            <person name="Baker S.E."/>
            <person name="Bartholomew K.A."/>
            <person name="Coutinho P.M."/>
            <person name="Erdmann S."/>
            <person name="Fowler T.J."/>
            <person name="Gathman A.C."/>
            <person name="Lombard V."/>
            <person name="Henrissat B."/>
            <person name="Knabe N."/>
            <person name="Kuees U."/>
            <person name="Lilly W.W."/>
            <person name="Lindquist E."/>
            <person name="Lucas S."/>
            <person name="Magnuson J.K."/>
            <person name="Piumi F."/>
            <person name="Raudaskoski M."/>
            <person name="Salamov A."/>
            <person name="Schmutz J."/>
            <person name="Schwarze F.W.M.R."/>
            <person name="vanKuyk P.A."/>
            <person name="Horton J.S."/>
            <person name="Grigoriev I.V."/>
            <person name="Woesten H.A.B."/>
        </authorList>
    </citation>
    <scope>NUCLEOTIDE SEQUENCE [LARGE SCALE GENOMIC DNA]</scope>
    <source>
        <strain evidence="4">H4-8 / FGSC 9210</strain>
    </source>
</reference>
<organism evidence="4">
    <name type="scientific">Schizophyllum commune (strain H4-8 / FGSC 9210)</name>
    <name type="common">Split gill fungus</name>
    <dbReference type="NCBI Taxonomy" id="578458"/>
    <lineage>
        <taxon>Eukaryota</taxon>
        <taxon>Fungi</taxon>
        <taxon>Dikarya</taxon>
        <taxon>Basidiomycota</taxon>
        <taxon>Agaricomycotina</taxon>
        <taxon>Agaricomycetes</taxon>
        <taxon>Agaricomycetidae</taxon>
        <taxon>Agaricales</taxon>
        <taxon>Schizophyllaceae</taxon>
        <taxon>Schizophyllum</taxon>
    </lineage>
</organism>
<keyword evidence="4" id="KW-1185">Reference proteome</keyword>
<dbReference type="KEGG" id="scm:SCHCO_01173975"/>